<dbReference type="InterPro" id="IPR004843">
    <property type="entry name" value="Calcineurin-like_PHP"/>
</dbReference>
<dbReference type="GO" id="GO:0005737">
    <property type="term" value="C:cytoplasm"/>
    <property type="evidence" value="ECO:0007669"/>
    <property type="project" value="TreeGrafter"/>
</dbReference>
<evidence type="ECO:0000259" key="1">
    <source>
        <dbReference type="Pfam" id="PF00149"/>
    </source>
</evidence>
<organism evidence="2 3">
    <name type="scientific">Ligilactobacillus ruminis DPC 6832</name>
    <dbReference type="NCBI Taxonomy" id="1402208"/>
    <lineage>
        <taxon>Bacteria</taxon>
        <taxon>Bacillati</taxon>
        <taxon>Bacillota</taxon>
        <taxon>Bacilli</taxon>
        <taxon>Lactobacillales</taxon>
        <taxon>Lactobacillaceae</taxon>
        <taxon>Ligilactobacillus</taxon>
    </lineage>
</organism>
<dbReference type="PANTHER" id="PTHR42850">
    <property type="entry name" value="METALLOPHOSPHOESTERASE"/>
    <property type="match status" value="1"/>
</dbReference>
<dbReference type="EMBL" id="AWYA01000029">
    <property type="protein sequence ID" value="KIC05442.1"/>
    <property type="molecule type" value="Genomic_DNA"/>
</dbReference>
<dbReference type="Proteomes" id="UP000031011">
    <property type="component" value="Unassembled WGS sequence"/>
</dbReference>
<dbReference type="AlphaFoldDB" id="A0A837DW39"/>
<dbReference type="InterPro" id="IPR029052">
    <property type="entry name" value="Metallo-depent_PP-like"/>
</dbReference>
<feature type="domain" description="Calcineurin-like phosphoesterase" evidence="1">
    <location>
        <begin position="3"/>
        <end position="189"/>
    </location>
</feature>
<gene>
    <name evidence="2" type="ORF">LRN_1723</name>
</gene>
<proteinExistence type="predicted"/>
<evidence type="ECO:0000313" key="2">
    <source>
        <dbReference type="EMBL" id="KIC05442.1"/>
    </source>
</evidence>
<dbReference type="GO" id="GO:0008803">
    <property type="term" value="F:bis(5'-nucleosyl)-tetraphosphatase (symmetrical) activity"/>
    <property type="evidence" value="ECO:0007669"/>
    <property type="project" value="TreeGrafter"/>
</dbReference>
<dbReference type="GO" id="GO:0016791">
    <property type="term" value="F:phosphatase activity"/>
    <property type="evidence" value="ECO:0007669"/>
    <property type="project" value="TreeGrafter"/>
</dbReference>
<sequence length="245" mass="28394">MATYVISDIHGEYQRLIKLLKKIDFNDSDMLYLLGDMIDRGNQSLKILQFAMQHQNMIALMGNHEYMAIQPLNWLSSNDISQLKNMSADLTKDFVEWLNIGGQSTMKEFQALTHDEQENILQYLNELLPYEELTVSGQQFVLVHAGIDNFSKTKDLAEQNIEELIFDKPSYYLKYFDDKYLVTGHTPTRYIREEELNLVRGIVDKNCHKYDKIFKANNHIAIDCGCGYGGLLGAIRLDDLQEFYV</sequence>
<comment type="caution">
    <text evidence="2">The sequence shown here is derived from an EMBL/GenBank/DDBJ whole genome shotgun (WGS) entry which is preliminary data.</text>
</comment>
<dbReference type="GO" id="GO:0110154">
    <property type="term" value="P:RNA decapping"/>
    <property type="evidence" value="ECO:0007669"/>
    <property type="project" value="TreeGrafter"/>
</dbReference>
<reference evidence="2 3" key="1">
    <citation type="journal article" date="2015" name="BMC Microbiol.">
        <title>Lactobacillus ruminis strains cluster according to their mammalian gut source.</title>
        <authorList>
            <person name="O' Donnell M.M."/>
            <person name="Harris H.M."/>
            <person name="Lynch D.B."/>
            <person name="Ross R.P."/>
            <person name="O'Toole P.W."/>
        </authorList>
    </citation>
    <scope>NUCLEOTIDE SEQUENCE [LARGE SCALE GENOMIC DNA]</scope>
    <source>
        <strain evidence="2 3">DPC 6832</strain>
    </source>
</reference>
<dbReference type="Gene3D" id="3.60.21.10">
    <property type="match status" value="1"/>
</dbReference>
<accession>A0A837DW39</accession>
<dbReference type="Pfam" id="PF00149">
    <property type="entry name" value="Metallophos"/>
    <property type="match status" value="1"/>
</dbReference>
<dbReference type="InterPro" id="IPR050126">
    <property type="entry name" value="Ap4A_hydrolase"/>
</dbReference>
<evidence type="ECO:0000313" key="3">
    <source>
        <dbReference type="Proteomes" id="UP000031011"/>
    </source>
</evidence>
<dbReference type="PANTHER" id="PTHR42850:SF4">
    <property type="entry name" value="ZINC-DEPENDENT ENDOPOLYPHOSPHATASE"/>
    <property type="match status" value="1"/>
</dbReference>
<name>A0A837DW39_9LACO</name>
<protein>
    <submittedName>
        <fullName evidence="2">Metallophosphoesterase</fullName>
    </submittedName>
</protein>
<dbReference type="SUPFAM" id="SSF56300">
    <property type="entry name" value="Metallo-dependent phosphatases"/>
    <property type="match status" value="1"/>
</dbReference>